<accession>A0A7V8L3D4</accession>
<dbReference type="OrthoDB" id="6637185at2"/>
<dbReference type="EMBL" id="JSXC01000076">
    <property type="protein sequence ID" value="KHN49234.1"/>
    <property type="molecule type" value="Genomic_DNA"/>
</dbReference>
<proteinExistence type="predicted"/>
<gene>
    <name evidence="1" type="ORF">OI69_18510</name>
</gene>
<comment type="caution">
    <text evidence="1">The sequence shown here is derived from an EMBL/GenBank/DDBJ whole genome shotgun (WGS) entry which is preliminary data.</text>
</comment>
<evidence type="ECO:0000313" key="2">
    <source>
        <dbReference type="Proteomes" id="UP000053038"/>
    </source>
</evidence>
<dbReference type="Proteomes" id="UP000053038">
    <property type="component" value="Unassembled WGS sequence"/>
</dbReference>
<sequence>MSTTDYEEWLSLAEPDETEEIYGLYEAVSLEETNGIWNVIRNGKKLVISVGHVKQSLIIASDTAKLSFLSILKEKYMDDANDVESWYGFQRNMDNPKA</sequence>
<dbReference type="AlphaFoldDB" id="A0A7V8L3D4"/>
<organism evidence="1 2">
    <name type="scientific">Pectobacterium fontis</name>
    <dbReference type="NCBI Taxonomy" id="2558042"/>
    <lineage>
        <taxon>Bacteria</taxon>
        <taxon>Pseudomonadati</taxon>
        <taxon>Pseudomonadota</taxon>
        <taxon>Gammaproteobacteria</taxon>
        <taxon>Enterobacterales</taxon>
        <taxon>Pectobacteriaceae</taxon>
        <taxon>Pectobacterium</taxon>
    </lineage>
</organism>
<name>A0A7V8L3D4_9GAMM</name>
<evidence type="ECO:0000313" key="1">
    <source>
        <dbReference type="EMBL" id="KHN49234.1"/>
    </source>
</evidence>
<reference evidence="1 2" key="1">
    <citation type="submission" date="2014-10" db="EMBL/GenBank/DDBJ databases">
        <title>Genome sequence of Pectobacterium carotovorum M022.</title>
        <authorList>
            <person name="Chan K.-G."/>
            <person name="Tan W.-S."/>
        </authorList>
    </citation>
    <scope>NUCLEOTIDE SEQUENCE [LARGE SCALE GENOMIC DNA]</scope>
    <source>
        <strain evidence="1 2">M022</strain>
    </source>
</reference>
<dbReference type="RefSeq" id="WP_039354058.1">
    <property type="nucleotide sequence ID" value="NZ_JSXC01000076.1"/>
</dbReference>
<protein>
    <submittedName>
        <fullName evidence="1">Uncharacterized protein</fullName>
    </submittedName>
</protein>
<keyword evidence="2" id="KW-1185">Reference proteome</keyword>